<dbReference type="OrthoDB" id="9802676at2"/>
<keyword evidence="2" id="KW-0862">Zinc</keyword>
<dbReference type="NCBIfam" id="NF008113">
    <property type="entry name" value="PRK10860.1"/>
    <property type="match status" value="1"/>
</dbReference>
<keyword evidence="3" id="KW-0472">Membrane</keyword>
<keyword evidence="1" id="KW-0479">Metal-binding</keyword>
<dbReference type="Proteomes" id="UP000007464">
    <property type="component" value="Chromosome"/>
</dbReference>
<dbReference type="InterPro" id="IPR002125">
    <property type="entry name" value="CMP_dCMP_dom"/>
</dbReference>
<feature type="domain" description="CMP/dCMP-type deaminase" evidence="4">
    <location>
        <begin position="6"/>
        <end position="124"/>
    </location>
</feature>
<dbReference type="KEGG" id="bva:BVAF_539"/>
<dbReference type="PROSITE" id="PS00903">
    <property type="entry name" value="CYT_DCMP_DEAMINASES_1"/>
    <property type="match status" value="1"/>
</dbReference>
<keyword evidence="3" id="KW-0812">Transmembrane</keyword>
<dbReference type="Gene3D" id="3.40.140.10">
    <property type="entry name" value="Cytidine Deaminase, domain 2"/>
    <property type="match status" value="1"/>
</dbReference>
<dbReference type="Pfam" id="PF00383">
    <property type="entry name" value="dCMP_cyt_deam_1"/>
    <property type="match status" value="1"/>
</dbReference>
<organism evidence="5 6">
    <name type="scientific">Blochmanniella vafra (strain BVAF)</name>
    <dbReference type="NCBI Taxonomy" id="859654"/>
    <lineage>
        <taxon>Bacteria</taxon>
        <taxon>Pseudomonadati</taxon>
        <taxon>Pseudomonadota</taxon>
        <taxon>Gammaproteobacteria</taxon>
        <taxon>Enterobacterales</taxon>
        <taxon>Enterobacteriaceae</taxon>
        <taxon>ant endosymbionts</taxon>
        <taxon>Candidatus Blochmanniella</taxon>
    </lineage>
</organism>
<feature type="transmembrane region" description="Helical" evidence="3">
    <location>
        <begin position="12"/>
        <end position="36"/>
    </location>
</feature>
<name>E8Q6F2_BLOVB</name>
<dbReference type="RefSeq" id="WP_013516846.1">
    <property type="nucleotide sequence ID" value="NC_014909.2"/>
</dbReference>
<dbReference type="EMBL" id="CP002189">
    <property type="protein sequence ID" value="ADV33921.1"/>
    <property type="molecule type" value="Genomic_DNA"/>
</dbReference>
<evidence type="ECO:0000313" key="5">
    <source>
        <dbReference type="EMBL" id="ADV33921.1"/>
    </source>
</evidence>
<dbReference type="PROSITE" id="PS51747">
    <property type="entry name" value="CYT_DCMP_DEAMINASES_2"/>
    <property type="match status" value="1"/>
</dbReference>
<evidence type="ECO:0000313" key="6">
    <source>
        <dbReference type="Proteomes" id="UP000007464"/>
    </source>
</evidence>
<dbReference type="GO" id="GO:0002100">
    <property type="term" value="P:tRNA wobble adenosine to inosine editing"/>
    <property type="evidence" value="ECO:0007669"/>
    <property type="project" value="InterPro"/>
</dbReference>
<dbReference type="SUPFAM" id="SSF53927">
    <property type="entry name" value="Cytidine deaminase-like"/>
    <property type="match status" value="1"/>
</dbReference>
<protein>
    <submittedName>
        <fullName evidence="5">tRNA-specific adenosine deaminase</fullName>
    </submittedName>
</protein>
<dbReference type="InterPro" id="IPR016192">
    <property type="entry name" value="APOBEC/CMP_deaminase_Zn-bd"/>
</dbReference>
<dbReference type="HOGENOM" id="CLU_025810_3_0_6"/>
<evidence type="ECO:0000259" key="4">
    <source>
        <dbReference type="PROSITE" id="PS51747"/>
    </source>
</evidence>
<dbReference type="InterPro" id="IPR016193">
    <property type="entry name" value="Cytidine_deaminase-like"/>
</dbReference>
<proteinExistence type="predicted"/>
<keyword evidence="6" id="KW-1185">Reference proteome</keyword>
<evidence type="ECO:0000256" key="2">
    <source>
        <dbReference type="ARBA" id="ARBA00022833"/>
    </source>
</evidence>
<reference evidence="5 6" key="1">
    <citation type="journal article" date="2010" name="BMC Genomics">
        <title>Unprecedented loss of ammonia assimilation capability in a urease-encoding bacterial mutualist.</title>
        <authorList>
            <person name="Williams L.E."/>
            <person name="Wernegreen J.J."/>
        </authorList>
    </citation>
    <scope>NUCLEOTIDE SEQUENCE [LARGE SCALE GENOMIC DNA]</scope>
    <source>
        <strain evidence="5 6">BVAF</strain>
    </source>
</reference>
<dbReference type="GO" id="GO:0052717">
    <property type="term" value="F:tRNA-specific adenosine-34 deaminase activity"/>
    <property type="evidence" value="ECO:0007669"/>
    <property type="project" value="UniProtKB-EC"/>
</dbReference>
<evidence type="ECO:0000256" key="1">
    <source>
        <dbReference type="ARBA" id="ARBA00022723"/>
    </source>
</evidence>
<gene>
    <name evidence="5" type="primary">tadA</name>
    <name evidence="5" type="synonym">yfhC</name>
    <name evidence="5" type="ordered locus">BVAF_539</name>
</gene>
<sequence>MFDLLDMDIIWMRYAITLASVAALSGNVAIGAVLVYDGRLVGYGYNAALIFHDPSAHAEIIALRVGGNYLGNYRLLNTTLYVTMEPCIMCVGAIINARIHRLVCGAIGNKIRWINLLRINYFIDHAMINHQCDIKTGVLSEVCSKQIRDFFKYKR</sequence>
<dbReference type="AlphaFoldDB" id="E8Q6F2"/>
<dbReference type="STRING" id="859654.BVAF_539"/>
<accession>E8Q6F2</accession>
<evidence type="ECO:0000256" key="3">
    <source>
        <dbReference type="SAM" id="Phobius"/>
    </source>
</evidence>
<dbReference type="GO" id="GO:0008270">
    <property type="term" value="F:zinc ion binding"/>
    <property type="evidence" value="ECO:0007669"/>
    <property type="project" value="InterPro"/>
</dbReference>
<keyword evidence="3" id="KW-1133">Transmembrane helix</keyword>
<dbReference type="PANTHER" id="PTHR11079">
    <property type="entry name" value="CYTOSINE DEAMINASE FAMILY MEMBER"/>
    <property type="match status" value="1"/>
</dbReference>
<dbReference type="PANTHER" id="PTHR11079:SF202">
    <property type="entry name" value="TRNA-SPECIFIC ADENOSINE DEAMINASE"/>
    <property type="match status" value="1"/>
</dbReference>
<dbReference type="CDD" id="cd01285">
    <property type="entry name" value="nucleoside_deaminase"/>
    <property type="match status" value="1"/>
</dbReference>